<keyword evidence="3" id="KW-0238">DNA-binding</keyword>
<sequence length="611" mass="68271">MMTPGRPPPEKSGLAVRGGHTERGALLVWSVDKQRLPNPEPESRLFFGASTDLDHVSKIDDLEKQVQQLQSILNKYGSALAPATPEDTTWARLGLDQTTLEQTPLNQPTIDPVAVTEEPPFDPSPARDDQPSMPMPQIIPPFGFGFFDQWSPNAHRSPTAVSGSHDLKAWSLTSGAPTPRSTGTVSLSSSQITFLFQTYFEHYHPFFSLLDVSKTPDAYYKDSSLLFWTIIGVASRRYREDLTLLPALSKNILDMVWNTISSPPLTLYELQALLILASWPFASSSIWKDSTLFICSTAMNAAMLLGLHHCGNGEGFSRDTKYRIDDTARRVMIMTWAGCNIVAEHVPRLGYFNSVIQQACSPENPLFLPDDLHRQLVVQSISDRVTNVMSSCAADSVGLPFEADRLNFMMAMEAELDMLEGDAANDISAYHIYLISVRLHLLAYHFLDTSIAESRREGVLKAYRTAVDLMSRFNERDEASDVFPHVPMYLARTILTVASVLVKVLFSDYADAVDFPEGKRLFNSAIIALRRSSIENNDITGRSAEILTQLWTMYSTRRPRSTYLRVNGRLAASVIFDSLLDWREGFEESHDSRTPATVPPSSEEMQPSFRG</sequence>
<evidence type="ECO:0000256" key="3">
    <source>
        <dbReference type="ARBA" id="ARBA00023125"/>
    </source>
</evidence>
<dbReference type="STRING" id="5539.A0A3E2GRT5"/>
<gene>
    <name evidence="7" type="ORF">B7463_g12570</name>
</gene>
<feature type="region of interest" description="Disordered" evidence="6">
    <location>
        <begin position="590"/>
        <end position="611"/>
    </location>
</feature>
<reference evidence="7 8" key="1">
    <citation type="submission" date="2018-05" db="EMBL/GenBank/DDBJ databases">
        <title>Draft genome sequence of Scytalidium lignicola DSM 105466, a ubiquitous saprotrophic fungus.</title>
        <authorList>
            <person name="Buettner E."/>
            <person name="Gebauer A.M."/>
            <person name="Hofrichter M."/>
            <person name="Liers C."/>
            <person name="Kellner H."/>
        </authorList>
    </citation>
    <scope>NUCLEOTIDE SEQUENCE [LARGE SCALE GENOMIC DNA]</scope>
    <source>
        <strain evidence="7 8">DSM 105466</strain>
    </source>
</reference>
<comment type="subcellular location">
    <subcellularLocation>
        <location evidence="1">Nucleus</location>
    </subcellularLocation>
</comment>
<evidence type="ECO:0000256" key="1">
    <source>
        <dbReference type="ARBA" id="ARBA00004123"/>
    </source>
</evidence>
<evidence type="ECO:0000256" key="5">
    <source>
        <dbReference type="ARBA" id="ARBA00023242"/>
    </source>
</evidence>
<evidence type="ECO:0000256" key="6">
    <source>
        <dbReference type="SAM" id="MobiDB-lite"/>
    </source>
</evidence>
<feature type="non-terminal residue" evidence="7">
    <location>
        <position position="611"/>
    </location>
</feature>
<dbReference type="GO" id="GO:0000981">
    <property type="term" value="F:DNA-binding transcription factor activity, RNA polymerase II-specific"/>
    <property type="evidence" value="ECO:0007669"/>
    <property type="project" value="TreeGrafter"/>
</dbReference>
<feature type="region of interest" description="Disordered" evidence="6">
    <location>
        <begin position="103"/>
        <end position="132"/>
    </location>
</feature>
<keyword evidence="2" id="KW-0805">Transcription regulation</keyword>
<keyword evidence="4" id="KW-0804">Transcription</keyword>
<dbReference type="CDD" id="cd12148">
    <property type="entry name" value="fungal_TF_MHR"/>
    <property type="match status" value="1"/>
</dbReference>
<evidence type="ECO:0008006" key="9">
    <source>
        <dbReference type="Google" id="ProtNLM"/>
    </source>
</evidence>
<evidence type="ECO:0000256" key="4">
    <source>
        <dbReference type="ARBA" id="ARBA00023163"/>
    </source>
</evidence>
<feature type="non-terminal residue" evidence="7">
    <location>
        <position position="1"/>
    </location>
</feature>
<keyword evidence="5" id="KW-0539">Nucleus</keyword>
<proteinExistence type="predicted"/>
<evidence type="ECO:0000313" key="8">
    <source>
        <dbReference type="Proteomes" id="UP000258309"/>
    </source>
</evidence>
<organism evidence="7 8">
    <name type="scientific">Scytalidium lignicola</name>
    <name type="common">Hyphomycete</name>
    <dbReference type="NCBI Taxonomy" id="5539"/>
    <lineage>
        <taxon>Eukaryota</taxon>
        <taxon>Fungi</taxon>
        <taxon>Dikarya</taxon>
        <taxon>Ascomycota</taxon>
        <taxon>Pezizomycotina</taxon>
        <taxon>Leotiomycetes</taxon>
        <taxon>Leotiomycetes incertae sedis</taxon>
        <taxon>Scytalidium</taxon>
    </lineage>
</organism>
<name>A0A3E2GRT5_SCYLI</name>
<accession>A0A3E2GRT5</accession>
<dbReference type="PANTHER" id="PTHR31845:SF21">
    <property type="entry name" value="REGULATORY PROTEIN LEU3"/>
    <property type="match status" value="1"/>
</dbReference>
<dbReference type="PANTHER" id="PTHR31845">
    <property type="entry name" value="FINGER DOMAIN PROTEIN, PUTATIVE-RELATED"/>
    <property type="match status" value="1"/>
</dbReference>
<dbReference type="EMBL" id="NCSJ02000620">
    <property type="protein sequence ID" value="RFU23767.1"/>
    <property type="molecule type" value="Genomic_DNA"/>
</dbReference>
<dbReference type="OMA" id="ARTWATC"/>
<dbReference type="GO" id="GO:0005634">
    <property type="term" value="C:nucleus"/>
    <property type="evidence" value="ECO:0007669"/>
    <property type="project" value="UniProtKB-SubCell"/>
</dbReference>
<dbReference type="OrthoDB" id="3163292at2759"/>
<dbReference type="InterPro" id="IPR051089">
    <property type="entry name" value="prtT"/>
</dbReference>
<dbReference type="AlphaFoldDB" id="A0A3E2GRT5"/>
<dbReference type="GO" id="GO:0000976">
    <property type="term" value="F:transcription cis-regulatory region binding"/>
    <property type="evidence" value="ECO:0007669"/>
    <property type="project" value="TreeGrafter"/>
</dbReference>
<dbReference type="Proteomes" id="UP000258309">
    <property type="component" value="Unassembled WGS sequence"/>
</dbReference>
<evidence type="ECO:0000313" key="7">
    <source>
        <dbReference type="EMBL" id="RFU23767.1"/>
    </source>
</evidence>
<keyword evidence="8" id="KW-1185">Reference proteome</keyword>
<evidence type="ECO:0000256" key="2">
    <source>
        <dbReference type="ARBA" id="ARBA00023015"/>
    </source>
</evidence>
<protein>
    <recommendedName>
        <fullName evidence="9">Transcription factor domain-containing protein</fullName>
    </recommendedName>
</protein>
<comment type="caution">
    <text evidence="7">The sequence shown here is derived from an EMBL/GenBank/DDBJ whole genome shotgun (WGS) entry which is preliminary data.</text>
</comment>